<evidence type="ECO:0008006" key="3">
    <source>
        <dbReference type="Google" id="ProtNLM"/>
    </source>
</evidence>
<dbReference type="InterPro" id="IPR027417">
    <property type="entry name" value="P-loop_NTPase"/>
</dbReference>
<reference evidence="1 2" key="1">
    <citation type="submission" date="2016-10" db="EMBL/GenBank/DDBJ databases">
        <authorList>
            <person name="de Groot N.N."/>
        </authorList>
    </citation>
    <scope>NUCLEOTIDE SEQUENCE [LARGE SCALE GENOMIC DNA]</scope>
    <source>
        <strain evidence="1 2">DSM 28286</strain>
    </source>
</reference>
<sequence length="225" mass="25714">METLQKSRQKSSVTGVENNLSLGKLQSFFDYLKESLSNRLNIDFKLDDDNISVIKALCLYHNNNEYFESLYPNMSLKKGILLFGPVGTGKTTIMHLFHDTPQCYTTVVNCRKISDDYALEGLSAITKYNSMRKLALGISAFNHYGSSFCFDDLGAESPTKHFSETRNVMADIIQNRYDNRLRFNNTHITTNLSSAQIEELYGLRVLDRMKEMFNLLTLTGKSRRS</sequence>
<dbReference type="Proteomes" id="UP000199031">
    <property type="component" value="Unassembled WGS sequence"/>
</dbReference>
<protein>
    <recommendedName>
        <fullName evidence="3">DNA replication protein DnaC</fullName>
    </recommendedName>
</protein>
<dbReference type="STRING" id="1465490.SAMN05444277_103174"/>
<keyword evidence="2" id="KW-1185">Reference proteome</keyword>
<evidence type="ECO:0000313" key="1">
    <source>
        <dbReference type="EMBL" id="SFP92351.1"/>
    </source>
</evidence>
<gene>
    <name evidence="1" type="ORF">SAMN05444277_103174</name>
</gene>
<dbReference type="AlphaFoldDB" id="A0A1I5UAS3"/>
<dbReference type="Gene3D" id="3.40.50.300">
    <property type="entry name" value="P-loop containing nucleotide triphosphate hydrolases"/>
    <property type="match status" value="1"/>
</dbReference>
<dbReference type="SUPFAM" id="SSF52540">
    <property type="entry name" value="P-loop containing nucleoside triphosphate hydrolases"/>
    <property type="match status" value="1"/>
</dbReference>
<evidence type="ECO:0000313" key="2">
    <source>
        <dbReference type="Proteomes" id="UP000199031"/>
    </source>
</evidence>
<dbReference type="EMBL" id="FOXQ01000003">
    <property type="protein sequence ID" value="SFP92351.1"/>
    <property type="molecule type" value="Genomic_DNA"/>
</dbReference>
<name>A0A1I5UAS3_9BACT</name>
<organism evidence="1 2">
    <name type="scientific">Parafilimonas terrae</name>
    <dbReference type="NCBI Taxonomy" id="1465490"/>
    <lineage>
        <taxon>Bacteria</taxon>
        <taxon>Pseudomonadati</taxon>
        <taxon>Bacteroidota</taxon>
        <taxon>Chitinophagia</taxon>
        <taxon>Chitinophagales</taxon>
        <taxon>Chitinophagaceae</taxon>
        <taxon>Parafilimonas</taxon>
    </lineage>
</organism>
<accession>A0A1I5UAS3</accession>
<proteinExistence type="predicted"/>